<dbReference type="InterPro" id="IPR027482">
    <property type="entry name" value="Sec1-like_dom2"/>
</dbReference>
<comment type="similarity">
    <text evidence="1">Belongs to the STXBP/unc-18/SEC1 family.</text>
</comment>
<proteinExistence type="inferred from homology"/>
<dbReference type="OMA" id="NWIGITR"/>
<dbReference type="PIRSF" id="PIRSF005715">
    <property type="entry name" value="VPS45_Sec1"/>
    <property type="match status" value="1"/>
</dbReference>
<feature type="non-terminal residue" evidence="2">
    <location>
        <position position="493"/>
    </location>
</feature>
<reference evidence="2 3" key="1">
    <citation type="submission" date="2013-11" db="EMBL/GenBank/DDBJ databases">
        <title>Genome sequencing of Stegodyphus mimosarum.</title>
        <authorList>
            <person name="Bechsgaard J."/>
        </authorList>
    </citation>
    <scope>NUCLEOTIDE SEQUENCE [LARGE SCALE GENOMIC DNA]</scope>
</reference>
<organism evidence="2 3">
    <name type="scientific">Stegodyphus mimosarum</name>
    <name type="common">African social velvet spider</name>
    <dbReference type="NCBI Taxonomy" id="407821"/>
    <lineage>
        <taxon>Eukaryota</taxon>
        <taxon>Metazoa</taxon>
        <taxon>Ecdysozoa</taxon>
        <taxon>Arthropoda</taxon>
        <taxon>Chelicerata</taxon>
        <taxon>Arachnida</taxon>
        <taxon>Araneae</taxon>
        <taxon>Araneomorphae</taxon>
        <taxon>Entelegynae</taxon>
        <taxon>Eresoidea</taxon>
        <taxon>Eresidae</taxon>
        <taxon>Stegodyphus</taxon>
    </lineage>
</organism>
<dbReference type="Gene3D" id="3.40.50.1910">
    <property type="match status" value="2"/>
</dbReference>
<dbReference type="PANTHER" id="PTHR11679">
    <property type="entry name" value="VESICLE PROTEIN SORTING-ASSOCIATED"/>
    <property type="match status" value="1"/>
</dbReference>
<evidence type="ECO:0000313" key="3">
    <source>
        <dbReference type="Proteomes" id="UP000054359"/>
    </source>
</evidence>
<dbReference type="InterPro" id="IPR001619">
    <property type="entry name" value="Sec1-like"/>
</dbReference>
<dbReference type="EMBL" id="KK112547">
    <property type="protein sequence ID" value="KFM57951.1"/>
    <property type="molecule type" value="Genomic_DNA"/>
</dbReference>
<dbReference type="InterPro" id="IPR043155">
    <property type="entry name" value="VPS33_dom3b"/>
</dbReference>
<dbReference type="GO" id="GO:0016192">
    <property type="term" value="P:vesicle-mediated transport"/>
    <property type="evidence" value="ECO:0007669"/>
    <property type="project" value="InterPro"/>
</dbReference>
<dbReference type="Proteomes" id="UP000054359">
    <property type="component" value="Unassembled WGS sequence"/>
</dbReference>
<sequence>MLYKCEKVLEREGVYGNATLMDFPLGFLPIDKDLFSLEISDFYRAFYLKSDLAYIHTAAMSLVQLCKICGSITKISGQGKCAKMVVDMMNLMMKELKYESPISDSVSHLIVLDRDIDYISVLLSQLTYEGLLDETFGINNGRVIFPQEVSGKDEPVKVVLNSSDLVFEEIRNSYFTGVFGFLRDKAKQLQAQREITNMSLSDIKQFVTKEMKSICQQQTSLSLHIRACEVILEEKNAEDFHERLNIERDIIENQNVNECMNYIEDIINKQDSFKSALRLICLLSIAQNGLPSSDYSSVMTQFRQSYGCKYIVTFHNLEKTGLVVEQASLLPPGKIPEKGATAKATKIVEKVATAVSFPRYSNFKTVVRKFNLIPAESDSSNVKNPKDMSYVFGGAYVPLIGRITEQIIKYGSFHNLEDGLKLLPGSTIMNFKKESMKQEKDLSSKTVIVYVLGGITYAEVAALRLLGQLNSCRIYIATTSFINGNSLMEMLSP</sequence>
<protein>
    <submittedName>
        <fullName evidence="2">Vacuolar protein sorting-associated protein 33B</fullName>
    </submittedName>
</protein>
<dbReference type="Gene3D" id="1.25.40.850">
    <property type="match status" value="1"/>
</dbReference>
<gene>
    <name evidence="2" type="ORF">X975_21806</name>
</gene>
<dbReference type="AlphaFoldDB" id="A0A087SYL2"/>
<dbReference type="InterPro" id="IPR036045">
    <property type="entry name" value="Sec1-like_sf"/>
</dbReference>
<dbReference type="OrthoDB" id="10262528at2759"/>
<evidence type="ECO:0000256" key="1">
    <source>
        <dbReference type="ARBA" id="ARBA00009884"/>
    </source>
</evidence>
<dbReference type="SUPFAM" id="SSF56815">
    <property type="entry name" value="Sec1/munc18-like (SM) proteins"/>
    <property type="match status" value="1"/>
</dbReference>
<dbReference type="STRING" id="407821.A0A087SYL2"/>
<accession>A0A087SYL2</accession>
<keyword evidence="3" id="KW-1185">Reference proteome</keyword>
<name>A0A087SYL2_STEMI</name>
<dbReference type="Pfam" id="PF00995">
    <property type="entry name" value="Sec1"/>
    <property type="match status" value="1"/>
</dbReference>
<evidence type="ECO:0000313" key="2">
    <source>
        <dbReference type="EMBL" id="KFM57951.1"/>
    </source>
</evidence>